<evidence type="ECO:0000313" key="2">
    <source>
        <dbReference type="EMBL" id="AJA07582.1"/>
    </source>
</evidence>
<dbReference type="OrthoDB" id="7199213at2"/>
<dbReference type="Gene3D" id="3.40.50.10330">
    <property type="entry name" value="Probable inorganic polyphosphate/atp-NAD kinase, domain 1"/>
    <property type="match status" value="1"/>
</dbReference>
<dbReference type="RefSeq" id="WP_039571670.1">
    <property type="nucleotide sequence ID" value="NZ_CP009122.1"/>
</dbReference>
<dbReference type="KEGG" id="sphk:SKP52_03265"/>
<evidence type="ECO:0000313" key="3">
    <source>
        <dbReference type="Proteomes" id="UP000030907"/>
    </source>
</evidence>
<organism evidence="2 3">
    <name type="scientific">Sphingopyxis fribergensis</name>
    <dbReference type="NCBI Taxonomy" id="1515612"/>
    <lineage>
        <taxon>Bacteria</taxon>
        <taxon>Pseudomonadati</taxon>
        <taxon>Pseudomonadota</taxon>
        <taxon>Alphaproteobacteria</taxon>
        <taxon>Sphingomonadales</taxon>
        <taxon>Sphingomonadaceae</taxon>
        <taxon>Sphingopyxis</taxon>
    </lineage>
</organism>
<dbReference type="AlphaFoldDB" id="A0A0A7PI15"/>
<sequence>MASSFSRPALICNLRSGSSDEALVGRLSEICDAAGAPLVRTILLPDGELPSADILAGEGVDLLLVLSGDGTLNAAAAKLETWNGAMLPLPGGTLNLFHKTLHGDANPEDILHDALAGRARAVNPPTILSDAGRAYIGVIAGPTTAWAEVREQFRSLSLSGLAETIPGAIDATLYGDGVRIRGSDQSFQAINLTPKPDRILAEGLITDSAGSILSHGIAWLGGDFREGPSVDLSERRAVVIESKASIGLLLDGEPAELPSGATYRLERSPLAFLATA</sequence>
<dbReference type="PROSITE" id="PS50146">
    <property type="entry name" value="DAGK"/>
    <property type="match status" value="1"/>
</dbReference>
<dbReference type="Proteomes" id="UP000030907">
    <property type="component" value="Chromosome"/>
</dbReference>
<proteinExistence type="predicted"/>
<dbReference type="STRING" id="1515612.SKP52_03265"/>
<name>A0A0A7PI15_9SPHN</name>
<protein>
    <submittedName>
        <fullName evidence="2">Sphingosine kinase</fullName>
    </submittedName>
</protein>
<feature type="domain" description="DAGKc" evidence="1">
    <location>
        <begin position="58"/>
        <end position="131"/>
    </location>
</feature>
<accession>A0A0A7PI15</accession>
<reference evidence="2 3" key="1">
    <citation type="journal article" date="2015" name="Int. J. Syst. Evol. Microbiol.">
        <title>Description of Sphingopyxis fribergensis sp. nov. - a soil bacterium with the ability to degrade styrene and phenylacetic acid.</title>
        <authorList>
            <person name="Oelschlagel M."/>
            <person name="Ruckert C."/>
            <person name="Kalinowski J."/>
            <person name="Schmidt G."/>
            <person name="Schlomann M."/>
            <person name="Tischler D."/>
        </authorList>
    </citation>
    <scope>NUCLEOTIDE SEQUENCE [LARGE SCALE GENOMIC DNA]</scope>
    <source>
        <strain evidence="2 3">Kp5.2</strain>
    </source>
</reference>
<keyword evidence="2" id="KW-0418">Kinase</keyword>
<evidence type="ECO:0000259" key="1">
    <source>
        <dbReference type="PROSITE" id="PS50146"/>
    </source>
</evidence>
<keyword evidence="2" id="KW-0808">Transferase</keyword>
<dbReference type="Pfam" id="PF00781">
    <property type="entry name" value="DAGK_cat"/>
    <property type="match status" value="1"/>
</dbReference>
<keyword evidence="3" id="KW-1185">Reference proteome</keyword>
<gene>
    <name evidence="2" type="ORF">SKP52_03265</name>
</gene>
<dbReference type="InterPro" id="IPR016064">
    <property type="entry name" value="NAD/diacylglycerol_kinase_sf"/>
</dbReference>
<dbReference type="EMBL" id="CP009122">
    <property type="protein sequence ID" value="AJA07582.1"/>
    <property type="molecule type" value="Genomic_DNA"/>
</dbReference>
<dbReference type="InterPro" id="IPR001206">
    <property type="entry name" value="Diacylglycerol_kinase_cat_dom"/>
</dbReference>
<dbReference type="InterPro" id="IPR017438">
    <property type="entry name" value="ATP-NAD_kinase_N"/>
</dbReference>
<dbReference type="HOGENOM" id="CLU_045532_5_2_5"/>
<dbReference type="SUPFAM" id="SSF111331">
    <property type="entry name" value="NAD kinase/diacylglycerol kinase-like"/>
    <property type="match status" value="1"/>
</dbReference>
<dbReference type="GO" id="GO:0016301">
    <property type="term" value="F:kinase activity"/>
    <property type="evidence" value="ECO:0007669"/>
    <property type="project" value="UniProtKB-KW"/>
</dbReference>